<dbReference type="Gene3D" id="3.60.21.10">
    <property type="match status" value="1"/>
</dbReference>
<evidence type="ECO:0000313" key="2">
    <source>
        <dbReference type="EMBL" id="TGL60265.1"/>
    </source>
</evidence>
<dbReference type="OrthoDB" id="333335at2"/>
<dbReference type="InterPro" id="IPR004843">
    <property type="entry name" value="Calcineurin-like_PHP"/>
</dbReference>
<dbReference type="Pfam" id="PF00149">
    <property type="entry name" value="Metallophos"/>
    <property type="match status" value="1"/>
</dbReference>
<evidence type="ECO:0000259" key="1">
    <source>
        <dbReference type="Pfam" id="PF00149"/>
    </source>
</evidence>
<dbReference type="InterPro" id="IPR029052">
    <property type="entry name" value="Metallo-depent_PP-like"/>
</dbReference>
<keyword evidence="3" id="KW-1185">Reference proteome</keyword>
<name>A0A4V3JRH1_9LEPT</name>
<dbReference type="GO" id="GO:0016787">
    <property type="term" value="F:hydrolase activity"/>
    <property type="evidence" value="ECO:0007669"/>
    <property type="project" value="InterPro"/>
</dbReference>
<comment type="caution">
    <text evidence="2">The sequence shown here is derived from an EMBL/GenBank/DDBJ whole genome shotgun (WGS) entry which is preliminary data.</text>
</comment>
<dbReference type="InterPro" id="IPR027629">
    <property type="entry name" value="DevT-like"/>
</dbReference>
<dbReference type="Proteomes" id="UP000297693">
    <property type="component" value="Unassembled WGS sequence"/>
</dbReference>
<sequence length="282" mass="31329">MKFALIGDIHGFWNRKDTEYFNASDYDALFFTGDLGRIRFTGSLLPKFNLSGLTKKAFLIPGNWDGTSLPGILGEVLNQGLLKRAGSIGYAGRMKAFAQSIRPIPIMGYSTAVLSEEKDLALIVCRPHAMGNGFSFERNLNKNYLVSNMEDSINKLKKLIDSTKQENIFFLSHNGPKGLGSERTSIYGADFLANGGDFGDEDLTAAIEYAKEKGKKVPAVLSGHMHHYIPAIKKERESLVYTGGTFYINGAKVPRIKRGKHFHTKIEWNGNSVTAIQLWEEL</sequence>
<dbReference type="PANTHER" id="PTHR35769">
    <property type="entry name" value="CALCINEURIN-LIKE METALLO-PHOSPHOESTERASE SUPERFAMILY PROTEIN"/>
    <property type="match status" value="1"/>
</dbReference>
<feature type="domain" description="Calcineurin-like phosphoesterase" evidence="1">
    <location>
        <begin position="1"/>
        <end position="228"/>
    </location>
</feature>
<dbReference type="SUPFAM" id="SSF56300">
    <property type="entry name" value="Metallo-dependent phosphatases"/>
    <property type="match status" value="1"/>
</dbReference>
<organism evidence="2 3">
    <name type="scientific">Leptospira ognonensis</name>
    <dbReference type="NCBI Taxonomy" id="2484945"/>
    <lineage>
        <taxon>Bacteria</taxon>
        <taxon>Pseudomonadati</taxon>
        <taxon>Spirochaetota</taxon>
        <taxon>Spirochaetia</taxon>
        <taxon>Leptospirales</taxon>
        <taxon>Leptospiraceae</taxon>
        <taxon>Leptospira</taxon>
    </lineage>
</organism>
<evidence type="ECO:0000313" key="3">
    <source>
        <dbReference type="Proteomes" id="UP000297693"/>
    </source>
</evidence>
<dbReference type="AlphaFoldDB" id="A0A4V3JRH1"/>
<accession>A0A4V3JRH1</accession>
<protein>
    <submittedName>
        <fullName evidence="2">Phosphoesterase</fullName>
    </submittedName>
</protein>
<reference evidence="2" key="1">
    <citation type="journal article" date="2019" name="PLoS Negl. Trop. Dis.">
        <title>Revisiting the worldwide diversity of Leptospira species in the environment.</title>
        <authorList>
            <person name="Vincent A.T."/>
            <person name="Schiettekatte O."/>
            <person name="Bourhy P."/>
            <person name="Veyrier F.J."/>
            <person name="Picardeau M."/>
        </authorList>
    </citation>
    <scope>NUCLEOTIDE SEQUENCE [LARGE SCALE GENOMIC DNA]</scope>
    <source>
        <strain evidence="2">201702476</strain>
    </source>
</reference>
<dbReference type="RefSeq" id="WP_135623190.1">
    <property type="nucleotide sequence ID" value="NZ_RQGD01000022.1"/>
</dbReference>
<dbReference type="EMBL" id="RQGD01000022">
    <property type="protein sequence ID" value="TGL60265.1"/>
    <property type="molecule type" value="Genomic_DNA"/>
</dbReference>
<dbReference type="PANTHER" id="PTHR35769:SF2">
    <property type="entry name" value="CALCINEURIN-LIKE METALLO-PHOSPHOESTERASE SUPERFAMILY PROTEIN"/>
    <property type="match status" value="1"/>
</dbReference>
<gene>
    <name evidence="2" type="ORF">EHQ58_07130</name>
</gene>
<proteinExistence type="predicted"/>